<keyword evidence="2" id="KW-1185">Reference proteome</keyword>
<dbReference type="InterPro" id="IPR018228">
    <property type="entry name" value="DNase_TatD-rel_CS"/>
</dbReference>
<evidence type="ECO:0000313" key="2">
    <source>
        <dbReference type="Proteomes" id="UP001066276"/>
    </source>
</evidence>
<reference evidence="1" key="1">
    <citation type="journal article" date="2022" name="bioRxiv">
        <title>Sequencing and chromosome-scale assembly of the giantPleurodeles waltlgenome.</title>
        <authorList>
            <person name="Brown T."/>
            <person name="Elewa A."/>
            <person name="Iarovenko S."/>
            <person name="Subramanian E."/>
            <person name="Araus A.J."/>
            <person name="Petzold A."/>
            <person name="Susuki M."/>
            <person name="Suzuki K.-i.T."/>
            <person name="Hayashi T."/>
            <person name="Toyoda A."/>
            <person name="Oliveira C."/>
            <person name="Osipova E."/>
            <person name="Leigh N.D."/>
            <person name="Simon A."/>
            <person name="Yun M.H."/>
        </authorList>
    </citation>
    <scope>NUCLEOTIDE SEQUENCE</scope>
    <source>
        <strain evidence="1">20211129_DDA</strain>
        <tissue evidence="1">Liver</tissue>
    </source>
</reference>
<accession>A0AAV7S870</accession>
<dbReference type="EMBL" id="JANPWB010000008">
    <property type="protein sequence ID" value="KAJ1161151.1"/>
    <property type="molecule type" value="Genomic_DNA"/>
</dbReference>
<proteinExistence type="predicted"/>
<organism evidence="1 2">
    <name type="scientific">Pleurodeles waltl</name>
    <name type="common">Iberian ribbed newt</name>
    <dbReference type="NCBI Taxonomy" id="8319"/>
    <lineage>
        <taxon>Eukaryota</taxon>
        <taxon>Metazoa</taxon>
        <taxon>Chordata</taxon>
        <taxon>Craniata</taxon>
        <taxon>Vertebrata</taxon>
        <taxon>Euteleostomi</taxon>
        <taxon>Amphibia</taxon>
        <taxon>Batrachia</taxon>
        <taxon>Caudata</taxon>
        <taxon>Salamandroidea</taxon>
        <taxon>Salamandridae</taxon>
        <taxon>Pleurodelinae</taxon>
        <taxon>Pleurodeles</taxon>
    </lineage>
</organism>
<gene>
    <name evidence="1" type="ORF">NDU88_001638</name>
</gene>
<name>A0AAV7S870_PLEWA</name>
<evidence type="ECO:0000313" key="1">
    <source>
        <dbReference type="EMBL" id="KAJ1161151.1"/>
    </source>
</evidence>
<dbReference type="AlphaFoldDB" id="A0AAV7S870"/>
<dbReference type="PROSITE" id="PS01091">
    <property type="entry name" value="TATD_3"/>
    <property type="match status" value="1"/>
</dbReference>
<protein>
    <submittedName>
        <fullName evidence="1">Uncharacterized protein</fullName>
    </submittedName>
</protein>
<sequence>MMTRPSKAQQVIEFLPVSTIVLETDSPVTQVLLESLYSSLYDDLQVVKKNLLAEWQDIRHDLDDIGERVSALEDKHDGRNKK</sequence>
<dbReference type="Proteomes" id="UP001066276">
    <property type="component" value="Chromosome 4_2"/>
</dbReference>
<comment type="caution">
    <text evidence="1">The sequence shown here is derived from an EMBL/GenBank/DDBJ whole genome shotgun (WGS) entry which is preliminary data.</text>
</comment>